<keyword evidence="3" id="KW-0489">Methyltransferase</keyword>
<protein>
    <recommendedName>
        <fullName evidence="2">site-specific DNA-methyltransferase (cytosine-N(4)-specific)</fullName>
        <ecNumber evidence="2">2.1.1.113</ecNumber>
    </recommendedName>
</protein>
<evidence type="ECO:0000256" key="6">
    <source>
        <dbReference type="ARBA" id="ARBA00022747"/>
    </source>
</evidence>
<feature type="domain" description="DNA methylase N-4/N-6" evidence="9">
    <location>
        <begin position="6"/>
        <end position="68"/>
    </location>
</feature>
<dbReference type="Gene3D" id="3.40.50.150">
    <property type="entry name" value="Vaccinia Virus protein VP39"/>
    <property type="match status" value="1"/>
</dbReference>
<evidence type="ECO:0000256" key="4">
    <source>
        <dbReference type="ARBA" id="ARBA00022679"/>
    </source>
</evidence>
<name>A0ABY4QLK8_9MYCO</name>
<evidence type="ECO:0000313" key="10">
    <source>
        <dbReference type="EMBL" id="UQX10845.1"/>
    </source>
</evidence>
<dbReference type="InterPro" id="IPR002941">
    <property type="entry name" value="DNA_methylase_N4/N6"/>
</dbReference>
<evidence type="ECO:0000313" key="11">
    <source>
        <dbReference type="Proteomes" id="UP001056610"/>
    </source>
</evidence>
<reference evidence="10" key="1">
    <citation type="submission" date="2022-05" db="EMBL/GenBank/DDBJ databases">
        <title>A methanotrophic Mycobacterium dominates a cave microbial ecosystem.</title>
        <authorList>
            <person name="Van Spanning R.J.M."/>
            <person name="Guan Q."/>
            <person name="Melkonian C."/>
            <person name="Gallant J."/>
            <person name="Polerecky L."/>
            <person name="Flot J.-F."/>
            <person name="Brandt B.W."/>
            <person name="Braster M."/>
            <person name="Iturbe Espinoza P."/>
            <person name="Aerts J."/>
            <person name="Meima-Franke M."/>
            <person name="Piersma S.R."/>
            <person name="Bunduc C."/>
            <person name="Ummels R."/>
            <person name="Pain A."/>
            <person name="Fleming E.J."/>
            <person name="van der Wel N."/>
            <person name="Gherman V.D."/>
            <person name="Sarbu S.M."/>
            <person name="Bodelier P.L.E."/>
            <person name="Bitter W."/>
        </authorList>
    </citation>
    <scope>NUCLEOTIDE SEQUENCE</scope>
    <source>
        <strain evidence="10">Sulfur Cave</strain>
    </source>
</reference>
<keyword evidence="4" id="KW-0808">Transferase</keyword>
<comment type="catalytic activity">
    <reaction evidence="8">
        <text>a 2'-deoxycytidine in DNA + S-adenosyl-L-methionine = an N(4)-methyl-2'-deoxycytidine in DNA + S-adenosyl-L-homocysteine + H(+)</text>
        <dbReference type="Rhea" id="RHEA:16857"/>
        <dbReference type="Rhea" id="RHEA-COMP:11369"/>
        <dbReference type="Rhea" id="RHEA-COMP:13674"/>
        <dbReference type="ChEBI" id="CHEBI:15378"/>
        <dbReference type="ChEBI" id="CHEBI:57856"/>
        <dbReference type="ChEBI" id="CHEBI:59789"/>
        <dbReference type="ChEBI" id="CHEBI:85452"/>
        <dbReference type="ChEBI" id="CHEBI:137933"/>
        <dbReference type="EC" id="2.1.1.113"/>
    </reaction>
</comment>
<dbReference type="Proteomes" id="UP001056610">
    <property type="component" value="Chromosome"/>
</dbReference>
<keyword evidence="11" id="KW-1185">Reference proteome</keyword>
<evidence type="ECO:0000256" key="8">
    <source>
        <dbReference type="ARBA" id="ARBA00049120"/>
    </source>
</evidence>
<evidence type="ECO:0000256" key="7">
    <source>
        <dbReference type="ARBA" id="ARBA00023125"/>
    </source>
</evidence>
<dbReference type="RefSeq" id="WP_249762986.1">
    <property type="nucleotide sequence ID" value="NZ_CAJUXY010000004.1"/>
</dbReference>
<sequence length="105" mass="11830">MPEGCVQTVVTSPPYWSLRNYGIDGQIGLEDSVYAFIDALAELFEEVWRVLRDDGTMWLNIGDSYTSGGRTWRAPSRRSISCGGTSALSDKRQILDPWIRRINTS</sequence>
<keyword evidence="5" id="KW-0949">S-adenosyl-L-methionine</keyword>
<dbReference type="PRINTS" id="PR00508">
    <property type="entry name" value="S21N4MTFRASE"/>
</dbReference>
<keyword evidence="6" id="KW-0680">Restriction system</keyword>
<evidence type="ECO:0000256" key="2">
    <source>
        <dbReference type="ARBA" id="ARBA00012185"/>
    </source>
</evidence>
<dbReference type="EMBL" id="CP097320">
    <property type="protein sequence ID" value="UQX10845.1"/>
    <property type="molecule type" value="Genomic_DNA"/>
</dbReference>
<keyword evidence="7" id="KW-0238">DNA-binding</keyword>
<comment type="similarity">
    <text evidence="1">Belongs to the N(4)/N(6)-methyltransferase family. N(4) subfamily.</text>
</comment>
<evidence type="ECO:0000256" key="5">
    <source>
        <dbReference type="ARBA" id="ARBA00022691"/>
    </source>
</evidence>
<dbReference type="EC" id="2.1.1.113" evidence="2"/>
<dbReference type="InterPro" id="IPR017985">
    <property type="entry name" value="MeTrfase_CN4_CS"/>
</dbReference>
<dbReference type="PROSITE" id="PS00093">
    <property type="entry name" value="N4_MTASE"/>
    <property type="match status" value="1"/>
</dbReference>
<dbReference type="Pfam" id="PF01555">
    <property type="entry name" value="N6_N4_Mtase"/>
    <property type="match status" value="1"/>
</dbReference>
<evidence type="ECO:0000256" key="3">
    <source>
        <dbReference type="ARBA" id="ARBA00022603"/>
    </source>
</evidence>
<accession>A0ABY4QLK8</accession>
<gene>
    <name evidence="10" type="ORF">M5I08_23315</name>
</gene>
<dbReference type="SUPFAM" id="SSF53335">
    <property type="entry name" value="S-adenosyl-L-methionine-dependent methyltransferases"/>
    <property type="match status" value="1"/>
</dbReference>
<dbReference type="InterPro" id="IPR001091">
    <property type="entry name" value="RM_Methyltransferase"/>
</dbReference>
<organism evidence="10 11">
    <name type="scientific">Candidatus Mycobacterium methanotrophicum</name>
    <dbReference type="NCBI Taxonomy" id="2943498"/>
    <lineage>
        <taxon>Bacteria</taxon>
        <taxon>Bacillati</taxon>
        <taxon>Actinomycetota</taxon>
        <taxon>Actinomycetes</taxon>
        <taxon>Mycobacteriales</taxon>
        <taxon>Mycobacteriaceae</taxon>
        <taxon>Mycobacterium</taxon>
    </lineage>
</organism>
<dbReference type="InterPro" id="IPR029063">
    <property type="entry name" value="SAM-dependent_MTases_sf"/>
</dbReference>
<evidence type="ECO:0000259" key="9">
    <source>
        <dbReference type="Pfam" id="PF01555"/>
    </source>
</evidence>
<proteinExistence type="inferred from homology"/>
<evidence type="ECO:0000256" key="1">
    <source>
        <dbReference type="ARBA" id="ARBA00010203"/>
    </source>
</evidence>